<protein>
    <submittedName>
        <fullName evidence="4">Uncharacterized protein</fullName>
    </submittedName>
</protein>
<sequence>MIRFLVEQNNFVVSSQQSNIVTSPPSSSAADDITCDHVSYYHHPKSAEPSEYNQMQEERFFQTLNFAKKFLPASCSTPSLPKQPHAVTRRYNKVDFSTTMPFAEDEKDLFLAGTNIMIKSRRHQQTEQHNELNHDCIPIINLPSTISGSSSVSYTSKSEVRRDSSFTEDVAFEEGTSAFASPINLSLIEVDGNIIDAHDYSSKAITSSLLFNLGICKARKSDYYSAKTHFRQAIALLLDIDQSFVLVDDSKTRAAATMKENIFVTINLLTSMALLNLGHIEWHLKNADGSINFYYQCLESLRSFHTAMTGDKSFSNEAHFCCNYIMATCLNCIGMVFLNTKLVPLVAEDNDKLVQAQGKACLKYFEASLSIFEDHEEADEVAHDHASTSFTANMATVFNNLGRVYFIVGDYEQALCCYQECLDRRLHSLPLIHLDLGVCYFNVAQTMQTLRYTSEALEHYLTYLSIATPTLGYAHTYIVKTVLIVADLYISEKDYDNAQSILQEHLSSSAFISIEQLKSKITLLNTLSKVFNSQDKIEDALETLLQVRNIILPLPEDNFLIQSYVTNSGNMAALLVETGKLEEALLLYQRAMKKLKKYEQQDNEDLAFPDLLAELHVNIAHIYEVMSNFSDCILHLEQAVSLKKNTLGATDFKVSATMNYLGLVYYKANKYDSALSTFLECLHIRTNSNIAKKSEIVAVLYNVATVYKAIGETNQALEIYLKVLKYERSLIQKSDDDGDRTTSPQPKDLILTLRHIFEIYDQELGVPMDGMKYLFEAMSLCRQYKQSIEARLGRDIFFLLGDVLSSNQKSAEGFEYYCEGCKLFGNVDTDAIIACGEKGLRMILAQMCNDSRVFPLHAAAA</sequence>
<dbReference type="InterPro" id="IPR019734">
    <property type="entry name" value="TPR_rpt"/>
</dbReference>
<dbReference type="PANTHER" id="PTHR45641">
    <property type="entry name" value="TETRATRICOPEPTIDE REPEAT PROTEIN (AFU_ORTHOLOGUE AFUA_6G03870)"/>
    <property type="match status" value="1"/>
</dbReference>
<dbReference type="InterPro" id="IPR011990">
    <property type="entry name" value="TPR-like_helical_dom_sf"/>
</dbReference>
<dbReference type="Pfam" id="PF13424">
    <property type="entry name" value="TPR_12"/>
    <property type="match status" value="2"/>
</dbReference>
<keyword evidence="5" id="KW-1185">Reference proteome</keyword>
<reference evidence="4 5" key="1">
    <citation type="journal article" date="2021" name="Sci. Rep.">
        <title>The genome of the diatom Chaetoceros tenuissimus carries an ancient integrated fragment of an extant virus.</title>
        <authorList>
            <person name="Hongo Y."/>
            <person name="Kimura K."/>
            <person name="Takaki Y."/>
            <person name="Yoshida Y."/>
            <person name="Baba S."/>
            <person name="Kobayashi G."/>
            <person name="Nagasaki K."/>
            <person name="Hano T."/>
            <person name="Tomaru Y."/>
        </authorList>
    </citation>
    <scope>NUCLEOTIDE SEQUENCE [LARGE SCALE GENOMIC DNA]</scope>
    <source>
        <strain evidence="4 5">NIES-3715</strain>
    </source>
</reference>
<dbReference type="SUPFAM" id="SSF48452">
    <property type="entry name" value="TPR-like"/>
    <property type="match status" value="3"/>
</dbReference>
<proteinExistence type="predicted"/>
<comment type="caution">
    <text evidence="4">The sequence shown here is derived from an EMBL/GenBank/DDBJ whole genome shotgun (WGS) entry which is preliminary data.</text>
</comment>
<dbReference type="Gene3D" id="1.25.40.10">
    <property type="entry name" value="Tetratricopeptide repeat domain"/>
    <property type="match status" value="3"/>
</dbReference>
<keyword evidence="2 3" id="KW-0802">TPR repeat</keyword>
<evidence type="ECO:0000256" key="1">
    <source>
        <dbReference type="ARBA" id="ARBA00022737"/>
    </source>
</evidence>
<feature type="repeat" description="TPR" evidence="3">
    <location>
        <begin position="395"/>
        <end position="428"/>
    </location>
</feature>
<evidence type="ECO:0000256" key="3">
    <source>
        <dbReference type="PROSITE-ProRule" id="PRU00339"/>
    </source>
</evidence>
<dbReference type="PROSITE" id="PS50005">
    <property type="entry name" value="TPR"/>
    <property type="match status" value="3"/>
</dbReference>
<evidence type="ECO:0000313" key="5">
    <source>
        <dbReference type="Proteomes" id="UP001054902"/>
    </source>
</evidence>
<dbReference type="Proteomes" id="UP001054902">
    <property type="component" value="Unassembled WGS sequence"/>
</dbReference>
<dbReference type="PANTHER" id="PTHR45641:SF19">
    <property type="entry name" value="NEPHROCYSTIN-3"/>
    <property type="match status" value="1"/>
</dbReference>
<feature type="repeat" description="TPR" evidence="3">
    <location>
        <begin position="655"/>
        <end position="688"/>
    </location>
</feature>
<dbReference type="SMART" id="SM00028">
    <property type="entry name" value="TPR"/>
    <property type="match status" value="9"/>
</dbReference>
<dbReference type="AlphaFoldDB" id="A0AAD3CFG7"/>
<evidence type="ECO:0000256" key="2">
    <source>
        <dbReference type="ARBA" id="ARBA00022803"/>
    </source>
</evidence>
<evidence type="ECO:0000313" key="4">
    <source>
        <dbReference type="EMBL" id="GFH44140.1"/>
    </source>
</evidence>
<gene>
    <name evidence="4" type="ORF">CTEN210_00614</name>
</gene>
<keyword evidence="1" id="KW-0677">Repeat</keyword>
<feature type="repeat" description="TPR" evidence="3">
    <location>
        <begin position="697"/>
        <end position="730"/>
    </location>
</feature>
<organism evidence="4 5">
    <name type="scientific">Chaetoceros tenuissimus</name>
    <dbReference type="NCBI Taxonomy" id="426638"/>
    <lineage>
        <taxon>Eukaryota</taxon>
        <taxon>Sar</taxon>
        <taxon>Stramenopiles</taxon>
        <taxon>Ochrophyta</taxon>
        <taxon>Bacillariophyta</taxon>
        <taxon>Coscinodiscophyceae</taxon>
        <taxon>Chaetocerotophycidae</taxon>
        <taxon>Chaetocerotales</taxon>
        <taxon>Chaetocerotaceae</taxon>
        <taxon>Chaetoceros</taxon>
    </lineage>
</organism>
<name>A0AAD3CFG7_9STRA</name>
<dbReference type="EMBL" id="BLLK01000019">
    <property type="protein sequence ID" value="GFH44140.1"/>
    <property type="molecule type" value="Genomic_DNA"/>
</dbReference>
<dbReference type="Pfam" id="PF13181">
    <property type="entry name" value="TPR_8"/>
    <property type="match status" value="1"/>
</dbReference>
<accession>A0AAD3CFG7</accession>